<keyword evidence="3" id="KW-1185">Reference proteome</keyword>
<comment type="caution">
    <text evidence="2">The sequence shown here is derived from an EMBL/GenBank/DDBJ whole genome shotgun (WGS) entry which is preliminary data.</text>
</comment>
<organism evidence="2 3">
    <name type="scientific">Larinioides sclopetarius</name>
    <dbReference type="NCBI Taxonomy" id="280406"/>
    <lineage>
        <taxon>Eukaryota</taxon>
        <taxon>Metazoa</taxon>
        <taxon>Ecdysozoa</taxon>
        <taxon>Arthropoda</taxon>
        <taxon>Chelicerata</taxon>
        <taxon>Arachnida</taxon>
        <taxon>Araneae</taxon>
        <taxon>Araneomorphae</taxon>
        <taxon>Entelegynae</taxon>
        <taxon>Araneoidea</taxon>
        <taxon>Araneidae</taxon>
        <taxon>Larinioides</taxon>
    </lineage>
</organism>
<gene>
    <name evidence="2" type="ORF">LARSCL_LOCUS12540</name>
</gene>
<dbReference type="Proteomes" id="UP001497382">
    <property type="component" value="Unassembled WGS sequence"/>
</dbReference>
<dbReference type="EMBL" id="CAXIEN010000166">
    <property type="protein sequence ID" value="CAL1283343.1"/>
    <property type="molecule type" value="Genomic_DNA"/>
</dbReference>
<name>A0AAV2AH66_9ARAC</name>
<keyword evidence="1" id="KW-0732">Signal</keyword>
<protein>
    <submittedName>
        <fullName evidence="2">Uncharacterized protein</fullName>
    </submittedName>
</protein>
<feature type="signal peptide" evidence="1">
    <location>
        <begin position="1"/>
        <end position="23"/>
    </location>
</feature>
<proteinExistence type="predicted"/>
<evidence type="ECO:0000256" key="1">
    <source>
        <dbReference type="SAM" id="SignalP"/>
    </source>
</evidence>
<sequence length="106" mass="11876">MKLFWIMIFCAAVFALLSTPSEAKPLARMVSKMRHFALPGSEMMVKRIKRSPQRDNRDDWIYFDTTTTVAPTTTTESSGSGGIIGGIETFFGGIYDFFANIFSSIF</sequence>
<feature type="chain" id="PRO_5043751961" evidence="1">
    <location>
        <begin position="24"/>
        <end position="106"/>
    </location>
</feature>
<dbReference type="AlphaFoldDB" id="A0AAV2AH66"/>
<accession>A0AAV2AH66</accession>
<evidence type="ECO:0000313" key="3">
    <source>
        <dbReference type="Proteomes" id="UP001497382"/>
    </source>
</evidence>
<reference evidence="2 3" key="1">
    <citation type="submission" date="2024-04" db="EMBL/GenBank/DDBJ databases">
        <authorList>
            <person name="Rising A."/>
            <person name="Reimegard J."/>
            <person name="Sonavane S."/>
            <person name="Akerstrom W."/>
            <person name="Nylinder S."/>
            <person name="Hedman E."/>
            <person name="Kallberg Y."/>
        </authorList>
    </citation>
    <scope>NUCLEOTIDE SEQUENCE [LARGE SCALE GENOMIC DNA]</scope>
</reference>
<evidence type="ECO:0000313" key="2">
    <source>
        <dbReference type="EMBL" id="CAL1283343.1"/>
    </source>
</evidence>